<gene>
    <name evidence="8" type="ORF">Anas_03091</name>
</gene>
<dbReference type="EMBL" id="SEYY01014354">
    <property type="protein sequence ID" value="KAB7500324.1"/>
    <property type="molecule type" value="Genomic_DNA"/>
</dbReference>
<evidence type="ECO:0000256" key="2">
    <source>
        <dbReference type="ARBA" id="ARBA00022527"/>
    </source>
</evidence>
<accession>A0A5N5T1I7</accession>
<keyword evidence="6" id="KW-0067">ATP-binding</keyword>
<name>A0A5N5T1I7_9CRUS</name>
<evidence type="ECO:0000313" key="9">
    <source>
        <dbReference type="Proteomes" id="UP000326759"/>
    </source>
</evidence>
<feature type="region of interest" description="Disordered" evidence="7">
    <location>
        <begin position="111"/>
        <end position="177"/>
    </location>
</feature>
<evidence type="ECO:0000256" key="3">
    <source>
        <dbReference type="ARBA" id="ARBA00022679"/>
    </source>
</evidence>
<feature type="compositionally biased region" description="Low complexity" evidence="7">
    <location>
        <begin position="1"/>
        <end position="20"/>
    </location>
</feature>
<evidence type="ECO:0000256" key="4">
    <source>
        <dbReference type="ARBA" id="ARBA00022741"/>
    </source>
</evidence>
<dbReference type="GO" id="GO:0005524">
    <property type="term" value="F:ATP binding"/>
    <property type="evidence" value="ECO:0007669"/>
    <property type="project" value="UniProtKB-KW"/>
</dbReference>
<feature type="compositionally biased region" description="Basic and acidic residues" evidence="7">
    <location>
        <begin position="245"/>
        <end position="262"/>
    </location>
</feature>
<protein>
    <submittedName>
        <fullName evidence="8">Uncharacterized protein</fullName>
    </submittedName>
</protein>
<keyword evidence="4" id="KW-0547">Nucleotide-binding</keyword>
<proteinExistence type="inferred from homology"/>
<evidence type="ECO:0000256" key="7">
    <source>
        <dbReference type="SAM" id="MobiDB-lite"/>
    </source>
</evidence>
<feature type="compositionally biased region" description="Low complexity" evidence="7">
    <location>
        <begin position="298"/>
        <end position="322"/>
    </location>
</feature>
<dbReference type="PANTHER" id="PTHR46716">
    <property type="entry name" value="MITOGEN-ACTIVATED PROTEIN KINASE KINASE KINASE 7"/>
    <property type="match status" value="1"/>
</dbReference>
<feature type="compositionally biased region" description="Polar residues" evidence="7">
    <location>
        <begin position="132"/>
        <end position="148"/>
    </location>
</feature>
<keyword evidence="5" id="KW-0418">Kinase</keyword>
<dbReference type="OrthoDB" id="6380046at2759"/>
<feature type="compositionally biased region" description="Low complexity" evidence="7">
    <location>
        <begin position="331"/>
        <end position="387"/>
    </location>
</feature>
<dbReference type="Proteomes" id="UP000326759">
    <property type="component" value="Unassembled WGS sequence"/>
</dbReference>
<feature type="compositionally biased region" description="Basic and acidic residues" evidence="7">
    <location>
        <begin position="269"/>
        <end position="290"/>
    </location>
</feature>
<evidence type="ECO:0000313" key="8">
    <source>
        <dbReference type="EMBL" id="KAB7500324.1"/>
    </source>
</evidence>
<reference evidence="8 9" key="1">
    <citation type="journal article" date="2019" name="PLoS Biol.">
        <title>Sex chromosomes control vertical transmission of feminizing Wolbachia symbionts in an isopod.</title>
        <authorList>
            <person name="Becking T."/>
            <person name="Chebbi M.A."/>
            <person name="Giraud I."/>
            <person name="Moumen B."/>
            <person name="Laverre T."/>
            <person name="Caubet Y."/>
            <person name="Peccoud J."/>
            <person name="Gilbert C."/>
            <person name="Cordaux R."/>
        </authorList>
    </citation>
    <scope>NUCLEOTIDE SEQUENCE [LARGE SCALE GENOMIC DNA]</scope>
    <source>
        <strain evidence="8">ANa2</strain>
        <tissue evidence="8">Whole body excluding digestive tract and cuticle</tissue>
    </source>
</reference>
<evidence type="ECO:0000256" key="6">
    <source>
        <dbReference type="ARBA" id="ARBA00022840"/>
    </source>
</evidence>
<keyword evidence="3" id="KW-0808">Transferase</keyword>
<comment type="similarity">
    <text evidence="1">Belongs to the protein kinase superfamily. STE Ser/Thr protein kinase family. MAP kinase kinase kinase subfamily.</text>
</comment>
<dbReference type="GO" id="GO:0004709">
    <property type="term" value="F:MAP kinase kinase kinase activity"/>
    <property type="evidence" value="ECO:0007669"/>
    <property type="project" value="TreeGrafter"/>
</dbReference>
<feature type="region of interest" description="Disordered" evidence="7">
    <location>
        <begin position="245"/>
        <end position="387"/>
    </location>
</feature>
<comment type="caution">
    <text evidence="8">The sequence shown here is derived from an EMBL/GenBank/DDBJ whole genome shotgun (WGS) entry which is preliminary data.</text>
</comment>
<dbReference type="AlphaFoldDB" id="A0A5N5T1I7"/>
<feature type="compositionally biased region" description="Polar residues" evidence="7">
    <location>
        <begin position="72"/>
        <end position="82"/>
    </location>
</feature>
<feature type="non-terminal residue" evidence="8">
    <location>
        <position position="1"/>
    </location>
</feature>
<feature type="compositionally biased region" description="Low complexity" evidence="7">
    <location>
        <begin position="41"/>
        <end position="52"/>
    </location>
</feature>
<organism evidence="8 9">
    <name type="scientific">Armadillidium nasatum</name>
    <dbReference type="NCBI Taxonomy" id="96803"/>
    <lineage>
        <taxon>Eukaryota</taxon>
        <taxon>Metazoa</taxon>
        <taxon>Ecdysozoa</taxon>
        <taxon>Arthropoda</taxon>
        <taxon>Crustacea</taxon>
        <taxon>Multicrustacea</taxon>
        <taxon>Malacostraca</taxon>
        <taxon>Eumalacostraca</taxon>
        <taxon>Peracarida</taxon>
        <taxon>Isopoda</taxon>
        <taxon>Oniscidea</taxon>
        <taxon>Crinocheta</taxon>
        <taxon>Armadillidiidae</taxon>
        <taxon>Armadillidium</taxon>
    </lineage>
</organism>
<dbReference type="PANTHER" id="PTHR46716:SF1">
    <property type="entry name" value="MITOGEN-ACTIVATED PROTEIN KINASE KINASE KINASE 7"/>
    <property type="match status" value="1"/>
</dbReference>
<keyword evidence="2" id="KW-0723">Serine/threonine-protein kinase</keyword>
<dbReference type="GO" id="GO:0043123">
    <property type="term" value="P:positive regulation of canonical NF-kappaB signal transduction"/>
    <property type="evidence" value="ECO:0007669"/>
    <property type="project" value="TreeGrafter"/>
</dbReference>
<keyword evidence="9" id="KW-1185">Reference proteome</keyword>
<feature type="region of interest" description="Disordered" evidence="7">
    <location>
        <begin position="1"/>
        <end position="98"/>
    </location>
</feature>
<evidence type="ECO:0000256" key="1">
    <source>
        <dbReference type="ARBA" id="ARBA00006529"/>
    </source>
</evidence>
<evidence type="ECO:0000256" key="5">
    <source>
        <dbReference type="ARBA" id="ARBA00022777"/>
    </source>
</evidence>
<dbReference type="GO" id="GO:0007254">
    <property type="term" value="P:JNK cascade"/>
    <property type="evidence" value="ECO:0007669"/>
    <property type="project" value="TreeGrafter"/>
</dbReference>
<dbReference type="GO" id="GO:0006955">
    <property type="term" value="P:immune response"/>
    <property type="evidence" value="ECO:0007669"/>
    <property type="project" value="TreeGrafter"/>
</dbReference>
<sequence>SFSWGTASSHTSTFSSTSSSNPCGGSCLRFSPTPPQPPPLTLYLPPHLSTYPPVNPPPAPPYTSTTRDRSHSCPQTNHTGASRINEEVDCPLKGNSDERARGTVHFSVSPYYQRVNHPSSGVSGNKGLASASGHQNQDSSPKLVSPTSPYKRVSYKGAGGFPPESAALSPPKSKGVGATAVTTESDELGSYWQLLDDDLKPTMPQPSCPHSQQIFNEHNELAHQLLVVQEEIVYLDKKKSQMLKKLEDQDRDQQACRQRYSDKISQLKNKNESLRHDHSRLSHQLEEIRSRRQKGHHQQQQQQQSMQNQSSQQQQQQLNNQRLFHHHHHQLSSSTHLSSSTSPSSQYPHLHIPNQPSPHHSHQSQPDHSQQHQYVPQRQQQQTQQYYYDNHHLYPHYTQNQ</sequence>